<dbReference type="InterPro" id="IPR029063">
    <property type="entry name" value="SAM-dependent_MTases_sf"/>
</dbReference>
<protein>
    <submittedName>
        <fullName evidence="1">Uncharacterized protein</fullName>
    </submittedName>
</protein>
<dbReference type="CDD" id="cd02440">
    <property type="entry name" value="AdoMet_MTases"/>
    <property type="match status" value="1"/>
</dbReference>
<dbReference type="SUPFAM" id="SSF53335">
    <property type="entry name" value="S-adenosyl-L-methionine-dependent methyltransferases"/>
    <property type="match status" value="1"/>
</dbReference>
<proteinExistence type="predicted"/>
<dbReference type="EMBL" id="BART01008929">
    <property type="protein sequence ID" value="GAG60077.1"/>
    <property type="molecule type" value="Genomic_DNA"/>
</dbReference>
<reference evidence="1" key="1">
    <citation type="journal article" date="2014" name="Front. Microbiol.">
        <title>High frequency of phylogenetically diverse reductive dehalogenase-homologous genes in deep subseafloor sedimentary metagenomes.</title>
        <authorList>
            <person name="Kawai M."/>
            <person name="Futagami T."/>
            <person name="Toyoda A."/>
            <person name="Takaki Y."/>
            <person name="Nishi S."/>
            <person name="Hori S."/>
            <person name="Arai W."/>
            <person name="Tsubouchi T."/>
            <person name="Morono Y."/>
            <person name="Uchiyama I."/>
            <person name="Ito T."/>
            <person name="Fujiyama A."/>
            <person name="Inagaki F."/>
            <person name="Takami H."/>
        </authorList>
    </citation>
    <scope>NUCLEOTIDE SEQUENCE</scope>
    <source>
        <strain evidence="1">Expedition CK06-06</strain>
    </source>
</reference>
<sequence length="174" mass="19783">MTGSKSYDDMFLADPDFCRDEFYMERNRRLLALVDGIEFKNVLELAGASGLLAEMFLDGRSSTVRYVHSDFSSVACDLARGHLKRFSNAEVKVIDLVEDLDEIDWGVFDLVVSTSMEHFPKGVDLKFIQRLKRGTHVLFSLARFGPTKAGHHLHPYPHPDYVRERFASLVNVKG</sequence>
<name>X0ZPV5_9ZZZZ</name>
<organism evidence="1">
    <name type="scientific">marine sediment metagenome</name>
    <dbReference type="NCBI Taxonomy" id="412755"/>
    <lineage>
        <taxon>unclassified sequences</taxon>
        <taxon>metagenomes</taxon>
        <taxon>ecological metagenomes</taxon>
    </lineage>
</organism>
<comment type="caution">
    <text evidence="1">The sequence shown here is derived from an EMBL/GenBank/DDBJ whole genome shotgun (WGS) entry which is preliminary data.</text>
</comment>
<evidence type="ECO:0000313" key="1">
    <source>
        <dbReference type="EMBL" id="GAG60077.1"/>
    </source>
</evidence>
<dbReference type="Gene3D" id="3.40.50.150">
    <property type="entry name" value="Vaccinia Virus protein VP39"/>
    <property type="match status" value="1"/>
</dbReference>
<gene>
    <name evidence="1" type="ORF">S01H4_19941</name>
</gene>
<dbReference type="AlphaFoldDB" id="X0ZPV5"/>
<feature type="non-terminal residue" evidence="1">
    <location>
        <position position="174"/>
    </location>
</feature>
<accession>X0ZPV5</accession>